<evidence type="ECO:0000313" key="1">
    <source>
        <dbReference type="EMBL" id="CAK9094451.1"/>
    </source>
</evidence>
<evidence type="ECO:0000313" key="2">
    <source>
        <dbReference type="Proteomes" id="UP001642464"/>
    </source>
</evidence>
<dbReference type="Proteomes" id="UP001642464">
    <property type="component" value="Unassembled WGS sequence"/>
</dbReference>
<comment type="caution">
    <text evidence="1">The sequence shown here is derived from an EMBL/GenBank/DDBJ whole genome shotgun (WGS) entry which is preliminary data.</text>
</comment>
<name>A0ABP0R5H7_9DINO</name>
<sequence>MHIEHLHVGMEVAGHEDGNTKTPRAWFISSVQLCGKSWLSGSLGPPGLAFDEDMFQSSQATRLLTARQVAIRFMGMGGLTPWLSLVCQANRLGCVTTYHTVSLGRETKLQKLMPSTIVPPK</sequence>
<gene>
    <name evidence="1" type="ORF">SCF082_LOCUS44395</name>
</gene>
<keyword evidence="2" id="KW-1185">Reference proteome</keyword>
<dbReference type="EMBL" id="CAXAMM010040650">
    <property type="protein sequence ID" value="CAK9094451.1"/>
    <property type="molecule type" value="Genomic_DNA"/>
</dbReference>
<organism evidence="1 2">
    <name type="scientific">Durusdinium trenchii</name>
    <dbReference type="NCBI Taxonomy" id="1381693"/>
    <lineage>
        <taxon>Eukaryota</taxon>
        <taxon>Sar</taxon>
        <taxon>Alveolata</taxon>
        <taxon>Dinophyceae</taxon>
        <taxon>Suessiales</taxon>
        <taxon>Symbiodiniaceae</taxon>
        <taxon>Durusdinium</taxon>
    </lineage>
</organism>
<reference evidence="1 2" key="1">
    <citation type="submission" date="2024-02" db="EMBL/GenBank/DDBJ databases">
        <authorList>
            <person name="Chen Y."/>
            <person name="Shah S."/>
            <person name="Dougan E. K."/>
            <person name="Thang M."/>
            <person name="Chan C."/>
        </authorList>
    </citation>
    <scope>NUCLEOTIDE SEQUENCE [LARGE SCALE GENOMIC DNA]</scope>
</reference>
<protein>
    <submittedName>
        <fullName evidence="1">Uncharacterized protein</fullName>
    </submittedName>
</protein>
<accession>A0ABP0R5H7</accession>
<proteinExistence type="predicted"/>